<dbReference type="Proteomes" id="UP000886865">
    <property type="component" value="Unassembled WGS sequence"/>
</dbReference>
<organism evidence="1 2">
    <name type="scientific">Candidatus Galligastranaerophilus intestinavium</name>
    <dbReference type="NCBI Taxonomy" id="2840836"/>
    <lineage>
        <taxon>Bacteria</taxon>
        <taxon>Candidatus Galligastranaerophilus</taxon>
    </lineage>
</organism>
<gene>
    <name evidence="1" type="ORF">IAA86_04170</name>
</gene>
<sequence>MKTQSIQIGSINSKYIKENNQNFKGSFLDAATKGLQMCDKYPMIGVALTDSVATDVPRTIFDLVKTGVPAAMETARREFSGLFVNCLMPSFIVLGAAKFLNKGTMGKEFSDINLSNSWANGESINKFVETFKNSMDVTSKTTTQSEIKTFFNNIFTGLNGRDGDKWVEFSSALGKDKLEEVSELLTKAVFDNSGDKKALKNTLAQVSSLITDTTHAGEILTYDINAKGFGSNLSELLRDSVDIAKKFTQESVRNNLDLFGKKATKLVNAKSILGLAIIVPIAMSVQSINRAITRHKYKQKGAPIYKDFEKGNTHKEMNAKEKANFFSQKIACAASMVSIALLSMMKKPSMQMFQFKGMFPTVDQCRWIATSTFVSRMFASEDPNELRESTVRDIASFSGLYFLGDYAAKAAASIIEKIKPDVKLLNRTGKSNAQSPILNRIGDWIKNTYVKSFDEVLPKDKNMRSICELASLGFSIISLGILLPAYNRQVTEKKVAQAKQKELQQTKNATKSDPDLIIELRTNKALAQDGIYNTVAQGCFE</sequence>
<dbReference type="EMBL" id="DVJQ01000035">
    <property type="protein sequence ID" value="HIS74201.1"/>
    <property type="molecule type" value="Genomic_DNA"/>
</dbReference>
<protein>
    <submittedName>
        <fullName evidence="1">Uncharacterized protein</fullName>
    </submittedName>
</protein>
<evidence type="ECO:0000313" key="2">
    <source>
        <dbReference type="Proteomes" id="UP000886865"/>
    </source>
</evidence>
<comment type="caution">
    <text evidence="1">The sequence shown here is derived from an EMBL/GenBank/DDBJ whole genome shotgun (WGS) entry which is preliminary data.</text>
</comment>
<reference evidence="1" key="2">
    <citation type="journal article" date="2021" name="PeerJ">
        <title>Extensive microbial diversity within the chicken gut microbiome revealed by metagenomics and culture.</title>
        <authorList>
            <person name="Gilroy R."/>
            <person name="Ravi A."/>
            <person name="Getino M."/>
            <person name="Pursley I."/>
            <person name="Horton D.L."/>
            <person name="Alikhan N.F."/>
            <person name="Baker D."/>
            <person name="Gharbi K."/>
            <person name="Hall N."/>
            <person name="Watson M."/>
            <person name="Adriaenssens E.M."/>
            <person name="Foster-Nyarko E."/>
            <person name="Jarju S."/>
            <person name="Secka A."/>
            <person name="Antonio M."/>
            <person name="Oren A."/>
            <person name="Chaudhuri R.R."/>
            <person name="La Ragione R."/>
            <person name="Hildebrand F."/>
            <person name="Pallen M.J."/>
        </authorList>
    </citation>
    <scope>NUCLEOTIDE SEQUENCE</scope>
    <source>
        <strain evidence="1">CHK152-2871</strain>
    </source>
</reference>
<dbReference type="AlphaFoldDB" id="A0A9D1FI00"/>
<evidence type="ECO:0000313" key="1">
    <source>
        <dbReference type="EMBL" id="HIS74201.1"/>
    </source>
</evidence>
<reference evidence="1" key="1">
    <citation type="submission" date="2020-10" db="EMBL/GenBank/DDBJ databases">
        <authorList>
            <person name="Gilroy R."/>
        </authorList>
    </citation>
    <scope>NUCLEOTIDE SEQUENCE</scope>
    <source>
        <strain evidence="1">CHK152-2871</strain>
    </source>
</reference>
<proteinExistence type="predicted"/>
<name>A0A9D1FI00_9BACT</name>
<accession>A0A9D1FI00</accession>